<dbReference type="Pfam" id="PF01204">
    <property type="entry name" value="Trehalase"/>
    <property type="match status" value="1"/>
</dbReference>
<dbReference type="Gene3D" id="1.50.10.10">
    <property type="match status" value="1"/>
</dbReference>
<keyword evidence="6" id="KW-1185">Reference proteome</keyword>
<dbReference type="EC" id="3.2.1.28" evidence="2"/>
<evidence type="ECO:0000256" key="3">
    <source>
        <dbReference type="ARBA" id="ARBA00019905"/>
    </source>
</evidence>
<evidence type="ECO:0000256" key="2">
    <source>
        <dbReference type="ARBA" id="ARBA00012757"/>
    </source>
</evidence>
<evidence type="ECO:0000256" key="4">
    <source>
        <dbReference type="ARBA" id="ARBA00030473"/>
    </source>
</evidence>
<dbReference type="InterPro" id="IPR008928">
    <property type="entry name" value="6-hairpin_glycosidase_sf"/>
</dbReference>
<comment type="similarity">
    <text evidence="1">Belongs to the glycosyl hydrolase 37 family.</text>
</comment>
<reference evidence="5 6" key="1">
    <citation type="submission" date="2023-01" db="EMBL/GenBank/DDBJ databases">
        <authorList>
            <person name="Whitehead M."/>
        </authorList>
    </citation>
    <scope>NUCLEOTIDE SEQUENCE [LARGE SCALE GENOMIC DNA]</scope>
</reference>
<protein>
    <recommendedName>
        <fullName evidence="3">Trehalase</fullName>
        <ecNumber evidence="2">3.2.1.28</ecNumber>
    </recommendedName>
    <alternativeName>
        <fullName evidence="4">Alpha,alpha-trehalase</fullName>
    </alternativeName>
</protein>
<dbReference type="GO" id="GO:0004555">
    <property type="term" value="F:alpha,alpha-trehalase activity"/>
    <property type="evidence" value="ECO:0007669"/>
    <property type="project" value="UniProtKB-EC"/>
</dbReference>
<dbReference type="EMBL" id="CARXXK010000002">
    <property type="protein sequence ID" value="CAI6360050.1"/>
    <property type="molecule type" value="Genomic_DNA"/>
</dbReference>
<accession>A0AAV0WVH5</accession>
<sequence>MLLNDCRKHHKRKNEVKIPVDLNALMYWGATILRGFYQAMNDSVKAYKCENILNQWRDAATAVMWHDEVGSWLDFYMINNIKKD</sequence>
<evidence type="ECO:0000313" key="5">
    <source>
        <dbReference type="EMBL" id="CAI6360050.1"/>
    </source>
</evidence>
<dbReference type="SUPFAM" id="SSF48208">
    <property type="entry name" value="Six-hairpin glycosidases"/>
    <property type="match status" value="1"/>
</dbReference>
<proteinExistence type="inferred from homology"/>
<evidence type="ECO:0000313" key="6">
    <source>
        <dbReference type="Proteomes" id="UP001160148"/>
    </source>
</evidence>
<gene>
    <name evidence="5" type="ORF">MEUPH1_LOCUS15392</name>
</gene>
<evidence type="ECO:0000256" key="1">
    <source>
        <dbReference type="ARBA" id="ARBA00005615"/>
    </source>
</evidence>
<comment type="caution">
    <text evidence="5">The sequence shown here is derived from an EMBL/GenBank/DDBJ whole genome shotgun (WGS) entry which is preliminary data.</text>
</comment>
<dbReference type="AlphaFoldDB" id="A0AAV0WVH5"/>
<dbReference type="Proteomes" id="UP001160148">
    <property type="component" value="Unassembled WGS sequence"/>
</dbReference>
<organism evidence="5 6">
    <name type="scientific">Macrosiphum euphorbiae</name>
    <name type="common">potato aphid</name>
    <dbReference type="NCBI Taxonomy" id="13131"/>
    <lineage>
        <taxon>Eukaryota</taxon>
        <taxon>Metazoa</taxon>
        <taxon>Ecdysozoa</taxon>
        <taxon>Arthropoda</taxon>
        <taxon>Hexapoda</taxon>
        <taxon>Insecta</taxon>
        <taxon>Pterygota</taxon>
        <taxon>Neoptera</taxon>
        <taxon>Paraneoptera</taxon>
        <taxon>Hemiptera</taxon>
        <taxon>Sternorrhyncha</taxon>
        <taxon>Aphidomorpha</taxon>
        <taxon>Aphidoidea</taxon>
        <taxon>Aphididae</taxon>
        <taxon>Macrosiphini</taxon>
        <taxon>Macrosiphum</taxon>
    </lineage>
</organism>
<dbReference type="InterPro" id="IPR001661">
    <property type="entry name" value="Glyco_hydro_37"/>
</dbReference>
<name>A0AAV0WVH5_9HEMI</name>
<dbReference type="GO" id="GO:0005991">
    <property type="term" value="P:trehalose metabolic process"/>
    <property type="evidence" value="ECO:0007669"/>
    <property type="project" value="InterPro"/>
</dbReference>
<dbReference type="InterPro" id="IPR012341">
    <property type="entry name" value="6hp_glycosidase-like_sf"/>
</dbReference>